<dbReference type="KEGG" id="bko:CKF48_12585"/>
<evidence type="ECO:0000256" key="9">
    <source>
        <dbReference type="SAM" id="SignalP"/>
    </source>
</evidence>
<feature type="compositionally biased region" description="Low complexity" evidence="8">
    <location>
        <begin position="134"/>
        <end position="159"/>
    </location>
</feature>
<feature type="domain" description="LysM" evidence="10">
    <location>
        <begin position="26"/>
        <end position="69"/>
    </location>
</feature>
<feature type="region of interest" description="Disordered" evidence="8">
    <location>
        <begin position="134"/>
        <end position="166"/>
    </location>
</feature>
<dbReference type="PANTHER" id="PTHR33734">
    <property type="entry name" value="LYSM DOMAIN-CONTAINING GPI-ANCHORED PROTEIN 2"/>
    <property type="match status" value="1"/>
</dbReference>
<keyword evidence="6" id="KW-0788">Thiol protease</keyword>
<dbReference type="GO" id="GO:0071555">
    <property type="term" value="P:cell wall organization"/>
    <property type="evidence" value="ECO:0007669"/>
    <property type="project" value="UniProtKB-KW"/>
</dbReference>
<evidence type="ECO:0000256" key="2">
    <source>
        <dbReference type="ARBA" id="ARBA00022670"/>
    </source>
</evidence>
<gene>
    <name evidence="12" type="ORF">CKF48_12585</name>
</gene>
<dbReference type="InterPro" id="IPR018392">
    <property type="entry name" value="LysM"/>
</dbReference>
<evidence type="ECO:0000256" key="7">
    <source>
        <dbReference type="ARBA" id="ARBA00023316"/>
    </source>
</evidence>
<evidence type="ECO:0000256" key="5">
    <source>
        <dbReference type="ARBA" id="ARBA00022801"/>
    </source>
</evidence>
<dbReference type="RefSeq" id="WP_095371651.1">
    <property type="nucleotide sequence ID" value="NZ_CP022983.1"/>
</dbReference>
<dbReference type="PROSITE" id="PS51782">
    <property type="entry name" value="LYSM"/>
    <property type="match status" value="3"/>
</dbReference>
<protein>
    <submittedName>
        <fullName evidence="12">Peptidoglycan endopeptidase</fullName>
    </submittedName>
</protein>
<dbReference type="Pfam" id="PF00877">
    <property type="entry name" value="NLPC_P60"/>
    <property type="match status" value="1"/>
</dbReference>
<evidence type="ECO:0000313" key="12">
    <source>
        <dbReference type="EMBL" id="ASV68082.1"/>
    </source>
</evidence>
<feature type="domain" description="LysM" evidence="10">
    <location>
        <begin position="163"/>
        <end position="206"/>
    </location>
</feature>
<dbReference type="PANTHER" id="PTHR33734:SF22">
    <property type="entry name" value="MEMBRANE-BOUND LYTIC MUREIN TRANSGLYCOSYLASE D"/>
    <property type="match status" value="1"/>
</dbReference>
<evidence type="ECO:0000313" key="13">
    <source>
        <dbReference type="Proteomes" id="UP000215137"/>
    </source>
</evidence>
<keyword evidence="7" id="KW-0961">Cell wall biogenesis/degradation</keyword>
<feature type="domain" description="NlpC/P60" evidence="11">
    <location>
        <begin position="228"/>
        <end position="348"/>
    </location>
</feature>
<keyword evidence="4" id="KW-0677">Repeat</keyword>
<comment type="similarity">
    <text evidence="1">Belongs to the peptidase C40 family.</text>
</comment>
<evidence type="ECO:0000256" key="6">
    <source>
        <dbReference type="ARBA" id="ARBA00022807"/>
    </source>
</evidence>
<keyword evidence="3 9" id="KW-0732">Signal</keyword>
<accession>A0A248TIX2</accession>
<dbReference type="InterPro" id="IPR036779">
    <property type="entry name" value="LysM_dom_sf"/>
</dbReference>
<dbReference type="PROSITE" id="PS51935">
    <property type="entry name" value="NLPC_P60"/>
    <property type="match status" value="1"/>
</dbReference>
<reference evidence="12 13" key="1">
    <citation type="submission" date="2017-08" db="EMBL/GenBank/DDBJ databases">
        <title>Complete Genome Sequence of Bacillus kochii Oregon-R-modENCODE STRAIN BDGP4, isolated from Drosophila melanogaster gut.</title>
        <authorList>
            <person name="Wan K.H."/>
            <person name="Yu C."/>
            <person name="Park S."/>
            <person name="Hammonds A.S."/>
            <person name="Booth B.W."/>
            <person name="Celniker S.E."/>
        </authorList>
    </citation>
    <scope>NUCLEOTIDE SEQUENCE [LARGE SCALE GENOMIC DNA]</scope>
    <source>
        <strain evidence="12 13">BDGP4</strain>
    </source>
</reference>
<dbReference type="Proteomes" id="UP000215137">
    <property type="component" value="Chromosome"/>
</dbReference>
<evidence type="ECO:0000256" key="3">
    <source>
        <dbReference type="ARBA" id="ARBA00022729"/>
    </source>
</evidence>
<name>A0A248TIX2_9BACI</name>
<dbReference type="SMART" id="SM00257">
    <property type="entry name" value="LysM"/>
    <property type="match status" value="3"/>
</dbReference>
<proteinExistence type="inferred from homology"/>
<dbReference type="Gene3D" id="3.90.1720.10">
    <property type="entry name" value="endopeptidase domain like (from Nostoc punctiforme)"/>
    <property type="match status" value="1"/>
</dbReference>
<keyword evidence="2" id="KW-0645">Protease</keyword>
<dbReference type="GO" id="GO:0006508">
    <property type="term" value="P:proteolysis"/>
    <property type="evidence" value="ECO:0007669"/>
    <property type="project" value="UniProtKB-KW"/>
</dbReference>
<keyword evidence="13" id="KW-1185">Reference proteome</keyword>
<dbReference type="Gene3D" id="3.10.350.10">
    <property type="entry name" value="LysM domain"/>
    <property type="match status" value="3"/>
</dbReference>
<dbReference type="GO" id="GO:0008234">
    <property type="term" value="F:cysteine-type peptidase activity"/>
    <property type="evidence" value="ECO:0007669"/>
    <property type="project" value="UniProtKB-KW"/>
</dbReference>
<keyword evidence="5" id="KW-0378">Hydrolase</keyword>
<dbReference type="EMBL" id="CP022983">
    <property type="protein sequence ID" value="ASV68082.1"/>
    <property type="molecule type" value="Genomic_DNA"/>
</dbReference>
<dbReference type="SUPFAM" id="SSF54106">
    <property type="entry name" value="LysM domain"/>
    <property type="match status" value="3"/>
</dbReference>
<feature type="domain" description="LysM" evidence="10">
    <location>
        <begin position="89"/>
        <end position="132"/>
    </location>
</feature>
<organism evidence="12 13">
    <name type="scientific">Cytobacillus kochii</name>
    <dbReference type="NCBI Taxonomy" id="859143"/>
    <lineage>
        <taxon>Bacteria</taxon>
        <taxon>Bacillati</taxon>
        <taxon>Bacillota</taxon>
        <taxon>Bacilli</taxon>
        <taxon>Bacillales</taxon>
        <taxon>Bacillaceae</taxon>
        <taxon>Cytobacillus</taxon>
    </lineage>
</organism>
<dbReference type="Pfam" id="PF01476">
    <property type="entry name" value="LysM"/>
    <property type="match status" value="3"/>
</dbReference>
<evidence type="ECO:0000256" key="8">
    <source>
        <dbReference type="SAM" id="MobiDB-lite"/>
    </source>
</evidence>
<dbReference type="AlphaFoldDB" id="A0A248TIX2"/>
<feature type="chain" id="PRO_5039712983" evidence="9">
    <location>
        <begin position="20"/>
        <end position="348"/>
    </location>
</feature>
<dbReference type="SUPFAM" id="SSF54001">
    <property type="entry name" value="Cysteine proteinases"/>
    <property type="match status" value="1"/>
</dbReference>
<evidence type="ECO:0000256" key="4">
    <source>
        <dbReference type="ARBA" id="ARBA00022737"/>
    </source>
</evidence>
<dbReference type="InterPro" id="IPR000064">
    <property type="entry name" value="NLP_P60_dom"/>
</dbReference>
<evidence type="ECO:0000256" key="1">
    <source>
        <dbReference type="ARBA" id="ARBA00007074"/>
    </source>
</evidence>
<dbReference type="InterPro" id="IPR038765">
    <property type="entry name" value="Papain-like_cys_pep_sf"/>
</dbReference>
<feature type="signal peptide" evidence="9">
    <location>
        <begin position="1"/>
        <end position="19"/>
    </location>
</feature>
<feature type="compositionally biased region" description="Polar residues" evidence="8">
    <location>
        <begin position="72"/>
        <end position="90"/>
    </location>
</feature>
<dbReference type="CDD" id="cd00118">
    <property type="entry name" value="LysM"/>
    <property type="match status" value="3"/>
</dbReference>
<dbReference type="GO" id="GO:0008932">
    <property type="term" value="F:lytic endotransglycosylase activity"/>
    <property type="evidence" value="ECO:0007669"/>
    <property type="project" value="TreeGrafter"/>
</dbReference>
<sequence>MKKHMVSMATIAVVSSAFAAQASADSTHTVKQGDTLWDIAKKYNTSVSQLKKWNDLNSDFLQINQKLIVSSENSAPAKENNSSNQSSSGTYKVVSGDTLSKIARQHNMTVKALVDLNNLKGDLIFPGQALKVNGSSSSNSGNASSKPSSGSNGSSGNSNSKKDTYVIQPGDTLSGIAKKTNTTVSNLKKWNQLSSDLIFAGKKLYVTSNNAGKDTETKPSNPTNDNISGNAAAIINEAKKHLNTRYVWGGSTPSGFDCSGFIYYVLKQTGTNIARTNAEGYFSRSYYVNDPVPGDIVFFEGTYKKGISHLGFYIGNNQFIHASSSGVMITSLDNPYWSKHFDSFKRLY</sequence>
<evidence type="ECO:0000259" key="11">
    <source>
        <dbReference type="PROSITE" id="PS51935"/>
    </source>
</evidence>
<dbReference type="OrthoDB" id="9813368at2"/>
<feature type="region of interest" description="Disordered" evidence="8">
    <location>
        <begin position="72"/>
        <end position="91"/>
    </location>
</feature>
<evidence type="ECO:0000259" key="10">
    <source>
        <dbReference type="PROSITE" id="PS51782"/>
    </source>
</evidence>